<dbReference type="RefSeq" id="WP_140000518.1">
    <property type="nucleotide sequence ID" value="NZ_VFJE01000053.1"/>
</dbReference>
<gene>
    <name evidence="1" type="ORF">FJA49_08375</name>
</gene>
<keyword evidence="1" id="KW-0255">Endonuclease</keyword>
<dbReference type="GO" id="GO:0004519">
    <property type="term" value="F:endonuclease activity"/>
    <property type="evidence" value="ECO:0007669"/>
    <property type="project" value="UniProtKB-KW"/>
</dbReference>
<organism evidence="1 2">
    <name type="scientific">Flavobacterium microcysteis</name>
    <dbReference type="NCBI Taxonomy" id="2596891"/>
    <lineage>
        <taxon>Bacteria</taxon>
        <taxon>Pseudomonadati</taxon>
        <taxon>Bacteroidota</taxon>
        <taxon>Flavobacteriia</taxon>
        <taxon>Flavobacteriales</taxon>
        <taxon>Flavobacteriaceae</taxon>
        <taxon>Flavobacterium</taxon>
    </lineage>
</organism>
<name>A0A501QC11_9FLAO</name>
<keyword evidence="2" id="KW-1185">Reference proteome</keyword>
<reference evidence="1 2" key="1">
    <citation type="submission" date="2019-06" db="EMBL/GenBank/DDBJ databases">
        <title>Flavobacterium sp. MaA-Y11 from geoumgang.</title>
        <authorList>
            <person name="Jeong S."/>
        </authorList>
    </citation>
    <scope>NUCLEOTIDE SEQUENCE [LARGE SCALE GENOMIC DNA]</scope>
    <source>
        <strain evidence="1 2">MaA-Y11</strain>
    </source>
</reference>
<proteinExistence type="predicted"/>
<evidence type="ECO:0000313" key="2">
    <source>
        <dbReference type="Proteomes" id="UP000319175"/>
    </source>
</evidence>
<dbReference type="EMBL" id="VFJE01000053">
    <property type="protein sequence ID" value="TPD69912.1"/>
    <property type="molecule type" value="Genomic_DNA"/>
</dbReference>
<accession>A0A501QC11</accession>
<reference evidence="1 2" key="2">
    <citation type="submission" date="2019-06" db="EMBL/GenBank/DDBJ databases">
        <authorList>
            <person name="Seo Y."/>
        </authorList>
    </citation>
    <scope>NUCLEOTIDE SEQUENCE [LARGE SCALE GENOMIC DNA]</scope>
    <source>
        <strain evidence="1 2">MaA-Y11</strain>
    </source>
</reference>
<dbReference type="Proteomes" id="UP000319175">
    <property type="component" value="Unassembled WGS sequence"/>
</dbReference>
<keyword evidence="1" id="KW-0540">Nuclease</keyword>
<comment type="caution">
    <text evidence="1">The sequence shown here is derived from an EMBL/GenBank/DDBJ whole genome shotgun (WGS) entry which is preliminary data.</text>
</comment>
<evidence type="ECO:0000313" key="1">
    <source>
        <dbReference type="EMBL" id="TPD69912.1"/>
    </source>
</evidence>
<dbReference type="OrthoDB" id="791350at2"/>
<dbReference type="AlphaFoldDB" id="A0A501QC11"/>
<sequence>MSKKVKKRILFDIYSNNLLDFKKNLKSDNIVPTEFGLYCPLCTQHYNENRYEELTLEHNPPSSLGGKDNILTCKNCNNSAGSKIDSEILLALNEFDIMGFKPNASIKTQLRNESTGEKGVNAIVSIGSEGGFKINISPANNPVVKDAFLNSFEYEYISGLPLISNFESADLRKKLSFEFRKPNRRNERIASIGLLKIAYLIGFEKLGHAFLFGEHMEVIRSQIKHPEKEIINKPFWIHNNYTDDFLGVNVITKPKELKSFLIVFDLQTKSDSYRVGICIPGYDENDMNIYENIENILCQGEGEVEVEIETNGYLTKEFNIKDKEKSFLPITFWQEIFK</sequence>
<protein>
    <submittedName>
        <fullName evidence="1">HNH endonuclease</fullName>
    </submittedName>
</protein>
<keyword evidence="1" id="KW-0378">Hydrolase</keyword>